<evidence type="ECO:0000256" key="1">
    <source>
        <dbReference type="ARBA" id="ARBA00004141"/>
    </source>
</evidence>
<name>A0A942TE19_9BACI</name>
<feature type="transmembrane region" description="Helical" evidence="5">
    <location>
        <begin position="119"/>
        <end position="141"/>
    </location>
</feature>
<dbReference type="EMBL" id="JAGYPG010000002">
    <property type="protein sequence ID" value="MBS4196155.1"/>
    <property type="molecule type" value="Genomic_DNA"/>
</dbReference>
<protein>
    <submittedName>
        <fullName evidence="7">ABC transporter permease</fullName>
    </submittedName>
</protein>
<evidence type="ECO:0000313" key="8">
    <source>
        <dbReference type="Proteomes" id="UP000681414"/>
    </source>
</evidence>
<feature type="domain" description="ABC-2 type transporter transmembrane" evidence="6">
    <location>
        <begin position="79"/>
        <end position="244"/>
    </location>
</feature>
<organism evidence="7 8">
    <name type="scientific">Lederbergia citri</name>
    <dbReference type="NCBI Taxonomy" id="2833580"/>
    <lineage>
        <taxon>Bacteria</taxon>
        <taxon>Bacillati</taxon>
        <taxon>Bacillota</taxon>
        <taxon>Bacilli</taxon>
        <taxon>Bacillales</taxon>
        <taxon>Bacillaceae</taxon>
        <taxon>Lederbergia</taxon>
    </lineage>
</organism>
<dbReference type="PANTHER" id="PTHR37305:SF2">
    <property type="entry name" value="BACITRACIN TRANSPORT PERMEASE PROTEIN BCRB"/>
    <property type="match status" value="1"/>
</dbReference>
<dbReference type="InterPro" id="IPR013525">
    <property type="entry name" value="ABC2_TM"/>
</dbReference>
<evidence type="ECO:0000313" key="7">
    <source>
        <dbReference type="EMBL" id="MBS4196155.1"/>
    </source>
</evidence>
<feature type="transmembrane region" description="Helical" evidence="5">
    <location>
        <begin position="230"/>
        <end position="252"/>
    </location>
</feature>
<feature type="transmembrane region" description="Helical" evidence="5">
    <location>
        <begin position="73"/>
        <end position="93"/>
    </location>
</feature>
<evidence type="ECO:0000259" key="6">
    <source>
        <dbReference type="Pfam" id="PF12698"/>
    </source>
</evidence>
<feature type="transmembrane region" description="Helical" evidence="5">
    <location>
        <begin position="181"/>
        <end position="202"/>
    </location>
</feature>
<dbReference type="GO" id="GO:0140359">
    <property type="term" value="F:ABC-type transporter activity"/>
    <property type="evidence" value="ECO:0007669"/>
    <property type="project" value="InterPro"/>
</dbReference>
<proteinExistence type="predicted"/>
<sequence length="258" mass="28017">MSTFLTLLNKELLEAWRDKKLIWLPIVLSVLCISQPITSYYMPQILEKAGNLPEGAVIEIPVPTGAEVLAGTLSQLGTIGTAIFVLSVMGSIVQERNSGALSLVMARPVQAYQYIASKWVANAIILLASFIIGYGLSYYYTNLLFDKVEISHFFASLGVYSIWILFTLTITLLGGTIFKKIGGVAGASLLAVASISLCGSLLPKFMGWSPSNALSHASSYLATGTWGDSFGSMMFSSVALILCIFVLTVYLFKRYESY</sequence>
<keyword evidence="2 5" id="KW-0812">Transmembrane</keyword>
<dbReference type="GO" id="GO:0016020">
    <property type="term" value="C:membrane"/>
    <property type="evidence" value="ECO:0007669"/>
    <property type="project" value="UniProtKB-SubCell"/>
</dbReference>
<comment type="caution">
    <text evidence="7">The sequence shown here is derived from an EMBL/GenBank/DDBJ whole genome shotgun (WGS) entry which is preliminary data.</text>
</comment>
<dbReference type="AlphaFoldDB" id="A0A942TE19"/>
<dbReference type="RefSeq" id="WP_213125311.1">
    <property type="nucleotide sequence ID" value="NZ_JAGYPG010000002.1"/>
</dbReference>
<dbReference type="Pfam" id="PF12698">
    <property type="entry name" value="ABC2_membrane_3"/>
    <property type="match status" value="1"/>
</dbReference>
<dbReference type="Proteomes" id="UP000681414">
    <property type="component" value="Unassembled WGS sequence"/>
</dbReference>
<evidence type="ECO:0000256" key="2">
    <source>
        <dbReference type="ARBA" id="ARBA00022692"/>
    </source>
</evidence>
<accession>A0A942TE19</accession>
<keyword evidence="8" id="KW-1185">Reference proteome</keyword>
<evidence type="ECO:0000256" key="3">
    <source>
        <dbReference type="ARBA" id="ARBA00022989"/>
    </source>
</evidence>
<evidence type="ECO:0000256" key="4">
    <source>
        <dbReference type="ARBA" id="ARBA00023136"/>
    </source>
</evidence>
<keyword evidence="4 5" id="KW-0472">Membrane</keyword>
<keyword evidence="3 5" id="KW-1133">Transmembrane helix</keyword>
<evidence type="ECO:0000256" key="5">
    <source>
        <dbReference type="SAM" id="Phobius"/>
    </source>
</evidence>
<feature type="transmembrane region" description="Helical" evidence="5">
    <location>
        <begin position="153"/>
        <end position="174"/>
    </location>
</feature>
<dbReference type="PANTHER" id="PTHR37305">
    <property type="entry name" value="INTEGRAL MEMBRANE PROTEIN-RELATED"/>
    <property type="match status" value="1"/>
</dbReference>
<comment type="subcellular location">
    <subcellularLocation>
        <location evidence="1">Membrane</location>
        <topology evidence="1">Multi-pass membrane protein</topology>
    </subcellularLocation>
</comment>
<gene>
    <name evidence="7" type="ORF">KHA97_13895</name>
</gene>
<feature type="transmembrane region" description="Helical" evidence="5">
    <location>
        <begin position="21"/>
        <end position="42"/>
    </location>
</feature>
<reference evidence="7 8" key="1">
    <citation type="submission" date="2021-05" db="EMBL/GenBank/DDBJ databases">
        <title>Novel Bacillus species.</title>
        <authorList>
            <person name="Liu G."/>
        </authorList>
    </citation>
    <scope>NUCLEOTIDE SEQUENCE [LARGE SCALE GENOMIC DNA]</scope>
    <source>
        <strain evidence="8">FJAT-49780</strain>
    </source>
</reference>